<evidence type="ECO:0000256" key="5">
    <source>
        <dbReference type="ARBA" id="ARBA00023002"/>
    </source>
</evidence>
<dbReference type="OrthoDB" id="9790889at2"/>
<sequence>MSTLPTLFVSHGSPMLALDAGATGLAWAEIARTLPKPRAVVVASAHWLSAQAAVSTTASPATIHDFYGFPEPLFRIQYTPPGAPQLAEQVAALLADAGFEVGIDPARGLDHGAWVPLKNMYPDADVPAFQLAIQPRQGPEHHWRLGRALASLREQGVLVLASGSITHNLRELEWDIPEGVASNEYVPAFQHWVYQRLLTGDLAALLDYRRQAPGAQRAHPTDEHYLPLYVALGAAGDAPRAERLFTSLTHGGLAMDVYAFH</sequence>
<gene>
    <name evidence="7" type="ORF">SAMN02745887_03335</name>
</gene>
<evidence type="ECO:0000256" key="4">
    <source>
        <dbReference type="ARBA" id="ARBA00022833"/>
    </source>
</evidence>
<keyword evidence="4" id="KW-0862">Zinc</keyword>
<accession>A0A1K2HQK5</accession>
<evidence type="ECO:0000259" key="6">
    <source>
        <dbReference type="Pfam" id="PF02900"/>
    </source>
</evidence>
<feature type="domain" description="Extradiol ring-cleavage dioxygenase class III enzyme subunit B" evidence="6">
    <location>
        <begin position="8"/>
        <end position="242"/>
    </location>
</feature>
<name>A0A1K2HQK5_9NEIS</name>
<dbReference type="EMBL" id="FPKR01000014">
    <property type="protein sequence ID" value="SFZ79030.1"/>
    <property type="molecule type" value="Genomic_DNA"/>
</dbReference>
<dbReference type="InterPro" id="IPR014436">
    <property type="entry name" value="Extradiol_dOase_DODA"/>
</dbReference>
<dbReference type="PANTHER" id="PTHR30096:SF0">
    <property type="entry name" value="4,5-DOPA DIOXYGENASE EXTRADIOL-LIKE PROTEIN"/>
    <property type="match status" value="1"/>
</dbReference>
<keyword evidence="7" id="KW-0223">Dioxygenase</keyword>
<proteinExistence type="inferred from homology"/>
<dbReference type="InterPro" id="IPR004183">
    <property type="entry name" value="Xdiol_dOase_suB"/>
</dbReference>
<dbReference type="GO" id="GO:0016702">
    <property type="term" value="F:oxidoreductase activity, acting on single donors with incorporation of molecular oxygen, incorporation of two atoms of oxygen"/>
    <property type="evidence" value="ECO:0007669"/>
    <property type="project" value="UniProtKB-ARBA"/>
</dbReference>
<dbReference type="Gene3D" id="3.40.830.10">
    <property type="entry name" value="LigB-like"/>
    <property type="match status" value="1"/>
</dbReference>
<keyword evidence="8" id="KW-1185">Reference proteome</keyword>
<evidence type="ECO:0000313" key="8">
    <source>
        <dbReference type="Proteomes" id="UP000186513"/>
    </source>
</evidence>
<dbReference type="AlphaFoldDB" id="A0A1K2HQK5"/>
<evidence type="ECO:0000256" key="2">
    <source>
        <dbReference type="ARBA" id="ARBA00007581"/>
    </source>
</evidence>
<reference evidence="7 8" key="1">
    <citation type="submission" date="2016-11" db="EMBL/GenBank/DDBJ databases">
        <authorList>
            <person name="Jaros S."/>
            <person name="Januszkiewicz K."/>
            <person name="Wedrychowicz H."/>
        </authorList>
    </citation>
    <scope>NUCLEOTIDE SEQUENCE [LARGE SCALE GENOMIC DNA]</scope>
    <source>
        <strain evidence="7 8">DSM 18899</strain>
    </source>
</reference>
<comment type="similarity">
    <text evidence="2">Belongs to the DODA-type extradiol aromatic ring-opening dioxygenase family.</text>
</comment>
<dbReference type="CDD" id="cd07363">
    <property type="entry name" value="45_DOPA_Dioxygenase"/>
    <property type="match status" value="1"/>
</dbReference>
<dbReference type="PANTHER" id="PTHR30096">
    <property type="entry name" value="4,5-DOPA DIOXYGENASE EXTRADIOL-LIKE PROTEIN"/>
    <property type="match status" value="1"/>
</dbReference>
<organism evidence="7 8">
    <name type="scientific">Chitinimonas taiwanensis DSM 18899</name>
    <dbReference type="NCBI Taxonomy" id="1121279"/>
    <lineage>
        <taxon>Bacteria</taxon>
        <taxon>Pseudomonadati</taxon>
        <taxon>Pseudomonadota</taxon>
        <taxon>Betaproteobacteria</taxon>
        <taxon>Neisseriales</taxon>
        <taxon>Chitinibacteraceae</taxon>
        <taxon>Chitinimonas</taxon>
    </lineage>
</organism>
<evidence type="ECO:0000256" key="3">
    <source>
        <dbReference type="ARBA" id="ARBA00022723"/>
    </source>
</evidence>
<protein>
    <submittedName>
        <fullName evidence="7">Aromatic ring-opening dioxygenase, catalytic subunit, LigB family</fullName>
    </submittedName>
</protein>
<dbReference type="GO" id="GO:0008198">
    <property type="term" value="F:ferrous iron binding"/>
    <property type="evidence" value="ECO:0007669"/>
    <property type="project" value="InterPro"/>
</dbReference>
<evidence type="ECO:0000313" key="7">
    <source>
        <dbReference type="EMBL" id="SFZ79030.1"/>
    </source>
</evidence>
<dbReference type="SUPFAM" id="SSF53213">
    <property type="entry name" value="LigB-like"/>
    <property type="match status" value="1"/>
</dbReference>
<dbReference type="STRING" id="1121279.SAMN02745887_03335"/>
<dbReference type="Proteomes" id="UP000186513">
    <property type="component" value="Unassembled WGS sequence"/>
</dbReference>
<keyword evidence="3" id="KW-0479">Metal-binding</keyword>
<evidence type="ECO:0000256" key="1">
    <source>
        <dbReference type="ARBA" id="ARBA00001947"/>
    </source>
</evidence>
<dbReference type="Pfam" id="PF02900">
    <property type="entry name" value="LigB"/>
    <property type="match status" value="1"/>
</dbReference>
<dbReference type="RefSeq" id="WP_072429817.1">
    <property type="nucleotide sequence ID" value="NZ_FPKR01000014.1"/>
</dbReference>
<keyword evidence="5" id="KW-0560">Oxidoreductase</keyword>
<dbReference type="PIRSF" id="PIRSF006157">
    <property type="entry name" value="Doxgns_DODA"/>
    <property type="match status" value="1"/>
</dbReference>
<comment type="cofactor">
    <cofactor evidence="1">
        <name>Zn(2+)</name>
        <dbReference type="ChEBI" id="CHEBI:29105"/>
    </cofactor>
</comment>
<dbReference type="GO" id="GO:0008270">
    <property type="term" value="F:zinc ion binding"/>
    <property type="evidence" value="ECO:0007669"/>
    <property type="project" value="InterPro"/>
</dbReference>